<organism evidence="2 3">
    <name type="scientific">Alicyclobacillus ferrooxydans</name>
    <dbReference type="NCBI Taxonomy" id="471514"/>
    <lineage>
        <taxon>Bacteria</taxon>
        <taxon>Bacillati</taxon>
        <taxon>Bacillota</taxon>
        <taxon>Bacilli</taxon>
        <taxon>Bacillales</taxon>
        <taxon>Alicyclobacillaceae</taxon>
        <taxon>Alicyclobacillus</taxon>
    </lineage>
</organism>
<protein>
    <submittedName>
        <fullName evidence="2">Uncharacterized protein</fullName>
    </submittedName>
</protein>
<name>A0A0P9ELD8_9BACL</name>
<dbReference type="PATRIC" id="fig|471514.4.peg.3427"/>
<dbReference type="RefSeq" id="WP_054968877.1">
    <property type="nucleotide sequence ID" value="NZ_LJCO01000041.1"/>
</dbReference>
<comment type="caution">
    <text evidence="2">The sequence shown here is derived from an EMBL/GenBank/DDBJ whole genome shotgun (WGS) entry which is preliminary data.</text>
</comment>
<evidence type="ECO:0000313" key="3">
    <source>
        <dbReference type="Proteomes" id="UP000050482"/>
    </source>
</evidence>
<gene>
    <name evidence="2" type="ORF">AN477_09245</name>
</gene>
<feature type="transmembrane region" description="Helical" evidence="1">
    <location>
        <begin position="7"/>
        <end position="32"/>
    </location>
</feature>
<keyword evidence="1" id="KW-1133">Transmembrane helix</keyword>
<dbReference type="Proteomes" id="UP000050482">
    <property type="component" value="Unassembled WGS sequence"/>
</dbReference>
<evidence type="ECO:0000313" key="2">
    <source>
        <dbReference type="EMBL" id="KPV44064.1"/>
    </source>
</evidence>
<dbReference type="STRING" id="471514.AN477_09245"/>
<keyword evidence="1" id="KW-0472">Membrane</keyword>
<dbReference type="OrthoDB" id="2680488at2"/>
<feature type="transmembrane region" description="Helical" evidence="1">
    <location>
        <begin position="38"/>
        <end position="56"/>
    </location>
</feature>
<proteinExistence type="predicted"/>
<dbReference type="AlphaFoldDB" id="A0A0P9ELD8"/>
<keyword evidence="1" id="KW-0812">Transmembrane</keyword>
<keyword evidence="3" id="KW-1185">Reference proteome</keyword>
<reference evidence="2 3" key="1">
    <citation type="submission" date="2015-09" db="EMBL/GenBank/DDBJ databases">
        <title>Draft genome sequence of Alicyclobacillus ferrooxydans DSM 22381.</title>
        <authorList>
            <person name="Hemp J."/>
        </authorList>
    </citation>
    <scope>NUCLEOTIDE SEQUENCE [LARGE SCALE GENOMIC DNA]</scope>
    <source>
        <strain evidence="2 3">TC-34</strain>
    </source>
</reference>
<dbReference type="EMBL" id="LJCO01000041">
    <property type="protein sequence ID" value="KPV44064.1"/>
    <property type="molecule type" value="Genomic_DNA"/>
</dbReference>
<evidence type="ECO:0000256" key="1">
    <source>
        <dbReference type="SAM" id="Phobius"/>
    </source>
</evidence>
<accession>A0A0P9ELD8</accession>
<sequence length="69" mass="7629">MKVLKVLWGLLVDDGRLASILVISLVVAYIVSLAGVKWLAALVIWLGLIVSLWVSIEHQLKLKVHKSRG</sequence>